<comment type="function">
    <text evidence="14 19">Joins adenosylcobinamide-GDP and alpha-ribazole to generate adenosylcobalamin (Ado-cobalamin). Also synthesizes adenosylcobalamin 5'-phosphate from adenosylcobinamide-GDP and alpha-ribazole 5'-phosphate.</text>
</comment>
<dbReference type="PANTHER" id="PTHR34148">
    <property type="entry name" value="ADENOSYLCOBINAMIDE-GDP RIBAZOLETRANSFERASE"/>
    <property type="match status" value="1"/>
</dbReference>
<feature type="transmembrane region" description="Helical" evidence="19">
    <location>
        <begin position="29"/>
        <end position="47"/>
    </location>
</feature>
<comment type="caution">
    <text evidence="20">The sequence shown here is derived from an EMBL/GenBank/DDBJ whole genome shotgun (WGS) entry which is preliminary data.</text>
</comment>
<dbReference type="EC" id="2.7.8.26" evidence="5 19"/>
<feature type="transmembrane region" description="Helical" evidence="19">
    <location>
        <begin position="177"/>
        <end position="201"/>
    </location>
</feature>
<dbReference type="GO" id="GO:0051073">
    <property type="term" value="F:adenosylcobinamide-GDP ribazoletransferase activity"/>
    <property type="evidence" value="ECO:0007669"/>
    <property type="project" value="UniProtKB-UniRule"/>
</dbReference>
<comment type="catalytic activity">
    <reaction evidence="17 19">
        <text>alpha-ribazole + adenosylcob(III)inamide-GDP = adenosylcob(III)alamin + GMP + H(+)</text>
        <dbReference type="Rhea" id="RHEA:16049"/>
        <dbReference type="ChEBI" id="CHEBI:10329"/>
        <dbReference type="ChEBI" id="CHEBI:15378"/>
        <dbReference type="ChEBI" id="CHEBI:18408"/>
        <dbReference type="ChEBI" id="CHEBI:58115"/>
        <dbReference type="ChEBI" id="CHEBI:60487"/>
        <dbReference type="EC" id="2.7.8.26"/>
    </reaction>
</comment>
<sequence>MSNLWLAFSFLTTLPLGRLSLEQSRLGRSALWFPLVGGVIGGMLIAVEAGVSQLLSFPALVTSVVVLAAWAWLTGGLHLDGVADCGDGLLAPVSAERRLEIMQDPRLGAFGGIALFFFLLLKVSAFYAVEAKPLALVTATVLSRWVIIPIAFIYSSARPHGMAETLHRELAPMAWKVTLIYPLVLIGMGGWPTAVVAVVVVGAAWGMAQFAHQRIGGMTGDVYGWLIEGSEIVVLLTYLALQR</sequence>
<keyword evidence="8 19" id="KW-0169">Cobalamin biosynthesis</keyword>
<evidence type="ECO:0000256" key="11">
    <source>
        <dbReference type="ARBA" id="ARBA00022842"/>
    </source>
</evidence>
<feature type="transmembrane region" description="Helical" evidence="19">
    <location>
        <begin position="222"/>
        <end position="241"/>
    </location>
</feature>
<evidence type="ECO:0000256" key="5">
    <source>
        <dbReference type="ARBA" id="ARBA00013200"/>
    </source>
</evidence>
<dbReference type="PATRIC" id="fig|1429438.4.peg.5736"/>
<gene>
    <name evidence="19" type="primary">cobS</name>
    <name evidence="20" type="ORF">ETSY1_30120</name>
</gene>
<evidence type="ECO:0000256" key="16">
    <source>
        <dbReference type="ARBA" id="ARBA00032853"/>
    </source>
</evidence>
<proteinExistence type="inferred from homology"/>
<evidence type="ECO:0000256" key="17">
    <source>
        <dbReference type="ARBA" id="ARBA00048623"/>
    </source>
</evidence>
<evidence type="ECO:0000256" key="6">
    <source>
        <dbReference type="ARBA" id="ARBA00015850"/>
    </source>
</evidence>
<reference evidence="20 21" key="1">
    <citation type="journal article" date="2014" name="Nature">
        <title>An environmental bacterial taxon with a large and distinct metabolic repertoire.</title>
        <authorList>
            <person name="Wilson M.C."/>
            <person name="Mori T."/>
            <person name="Ruckert C."/>
            <person name="Uria A.R."/>
            <person name="Helf M.J."/>
            <person name="Takada K."/>
            <person name="Gernert C."/>
            <person name="Steffens U.A."/>
            <person name="Heycke N."/>
            <person name="Schmitt S."/>
            <person name="Rinke C."/>
            <person name="Helfrich E.J."/>
            <person name="Brachmann A.O."/>
            <person name="Gurgui C."/>
            <person name="Wakimoto T."/>
            <person name="Kracht M."/>
            <person name="Crusemann M."/>
            <person name="Hentschel U."/>
            <person name="Abe I."/>
            <person name="Matsunaga S."/>
            <person name="Kalinowski J."/>
            <person name="Takeyama H."/>
            <person name="Piel J."/>
        </authorList>
    </citation>
    <scope>NUCLEOTIDE SEQUENCE [LARGE SCALE GENOMIC DNA]</scope>
    <source>
        <strain evidence="21">TSY1</strain>
    </source>
</reference>
<keyword evidence="9 19" id="KW-0808">Transferase</keyword>
<evidence type="ECO:0000256" key="3">
    <source>
        <dbReference type="ARBA" id="ARBA00004663"/>
    </source>
</evidence>
<feature type="transmembrane region" description="Helical" evidence="19">
    <location>
        <begin position="134"/>
        <end position="157"/>
    </location>
</feature>
<keyword evidence="10 19" id="KW-0812">Transmembrane</keyword>
<dbReference type="GO" id="GO:0009236">
    <property type="term" value="P:cobalamin biosynthetic process"/>
    <property type="evidence" value="ECO:0007669"/>
    <property type="project" value="UniProtKB-UniRule"/>
</dbReference>
<dbReference type="NCBIfam" id="TIGR00317">
    <property type="entry name" value="cobS"/>
    <property type="match status" value="1"/>
</dbReference>
<dbReference type="PANTHER" id="PTHR34148:SF1">
    <property type="entry name" value="ADENOSYLCOBINAMIDE-GDP RIBAZOLETRANSFERASE"/>
    <property type="match status" value="1"/>
</dbReference>
<organism evidence="20 21">
    <name type="scientific">Entotheonella factor</name>
    <dbReference type="NCBI Taxonomy" id="1429438"/>
    <lineage>
        <taxon>Bacteria</taxon>
        <taxon>Pseudomonadati</taxon>
        <taxon>Nitrospinota/Tectimicrobiota group</taxon>
        <taxon>Candidatus Tectimicrobiota</taxon>
        <taxon>Candidatus Entotheonellia</taxon>
        <taxon>Candidatus Entotheonellales</taxon>
        <taxon>Candidatus Entotheonellaceae</taxon>
        <taxon>Candidatus Entotheonella</taxon>
    </lineage>
</organism>
<evidence type="ECO:0000313" key="21">
    <source>
        <dbReference type="Proteomes" id="UP000019141"/>
    </source>
</evidence>
<keyword evidence="11 19" id="KW-0460">Magnesium</keyword>
<dbReference type="GO" id="GO:0008818">
    <property type="term" value="F:cobalamin 5'-phosphate synthase activity"/>
    <property type="evidence" value="ECO:0007669"/>
    <property type="project" value="UniProtKB-UniRule"/>
</dbReference>
<keyword evidence="21" id="KW-1185">Reference proteome</keyword>
<feature type="transmembrane region" description="Helical" evidence="19">
    <location>
        <begin position="107"/>
        <end position="127"/>
    </location>
</feature>
<evidence type="ECO:0000256" key="15">
    <source>
        <dbReference type="ARBA" id="ARBA00032605"/>
    </source>
</evidence>
<dbReference type="EMBL" id="AZHW01000903">
    <property type="protein sequence ID" value="ETW95554.1"/>
    <property type="molecule type" value="Genomic_DNA"/>
</dbReference>
<comment type="subcellular location">
    <subcellularLocation>
        <location evidence="2 19">Cell membrane</location>
        <topology evidence="2 19">Multi-pass membrane protein</topology>
    </subcellularLocation>
</comment>
<comment type="cofactor">
    <cofactor evidence="1 19">
        <name>Mg(2+)</name>
        <dbReference type="ChEBI" id="CHEBI:18420"/>
    </cofactor>
</comment>
<evidence type="ECO:0000256" key="10">
    <source>
        <dbReference type="ARBA" id="ARBA00022692"/>
    </source>
</evidence>
<dbReference type="AlphaFoldDB" id="W4LCA0"/>
<evidence type="ECO:0000256" key="7">
    <source>
        <dbReference type="ARBA" id="ARBA00022475"/>
    </source>
</evidence>
<dbReference type="InterPro" id="IPR003805">
    <property type="entry name" value="CobS"/>
</dbReference>
<evidence type="ECO:0000256" key="4">
    <source>
        <dbReference type="ARBA" id="ARBA00010561"/>
    </source>
</evidence>
<dbReference type="GO" id="GO:0005886">
    <property type="term" value="C:plasma membrane"/>
    <property type="evidence" value="ECO:0007669"/>
    <property type="project" value="UniProtKB-SubCell"/>
</dbReference>
<evidence type="ECO:0000256" key="1">
    <source>
        <dbReference type="ARBA" id="ARBA00001946"/>
    </source>
</evidence>
<dbReference type="HAMAP" id="MF_00719">
    <property type="entry name" value="CobS"/>
    <property type="match status" value="1"/>
</dbReference>
<evidence type="ECO:0000256" key="2">
    <source>
        <dbReference type="ARBA" id="ARBA00004651"/>
    </source>
</evidence>
<comment type="catalytic activity">
    <reaction evidence="18 19">
        <text>alpha-ribazole 5'-phosphate + adenosylcob(III)inamide-GDP = adenosylcob(III)alamin 5'-phosphate + GMP + H(+)</text>
        <dbReference type="Rhea" id="RHEA:23560"/>
        <dbReference type="ChEBI" id="CHEBI:15378"/>
        <dbReference type="ChEBI" id="CHEBI:57918"/>
        <dbReference type="ChEBI" id="CHEBI:58115"/>
        <dbReference type="ChEBI" id="CHEBI:60487"/>
        <dbReference type="ChEBI" id="CHEBI:60493"/>
        <dbReference type="EC" id="2.7.8.26"/>
    </reaction>
</comment>
<evidence type="ECO:0000256" key="9">
    <source>
        <dbReference type="ARBA" id="ARBA00022679"/>
    </source>
</evidence>
<evidence type="ECO:0000256" key="8">
    <source>
        <dbReference type="ARBA" id="ARBA00022573"/>
    </source>
</evidence>
<dbReference type="Pfam" id="PF02654">
    <property type="entry name" value="CobS"/>
    <property type="match status" value="1"/>
</dbReference>
<comment type="pathway">
    <text evidence="3 19">Cofactor biosynthesis; adenosylcobalamin biosynthesis; adenosylcobalamin from cob(II)yrinate a,c-diamide: step 7/7.</text>
</comment>
<dbReference type="UniPathway" id="UPA00148">
    <property type="reaction ID" value="UER00238"/>
</dbReference>
<dbReference type="HOGENOM" id="CLU_057426_1_0_7"/>
<feature type="transmembrane region" description="Helical" evidence="19">
    <location>
        <begin position="54"/>
        <end position="73"/>
    </location>
</feature>
<accession>W4LCA0</accession>
<evidence type="ECO:0000256" key="12">
    <source>
        <dbReference type="ARBA" id="ARBA00022989"/>
    </source>
</evidence>
<keyword evidence="13 19" id="KW-0472">Membrane</keyword>
<evidence type="ECO:0000256" key="18">
    <source>
        <dbReference type="ARBA" id="ARBA00049504"/>
    </source>
</evidence>
<dbReference type="Proteomes" id="UP000019141">
    <property type="component" value="Unassembled WGS sequence"/>
</dbReference>
<evidence type="ECO:0000313" key="20">
    <source>
        <dbReference type="EMBL" id="ETW95554.1"/>
    </source>
</evidence>
<evidence type="ECO:0000256" key="19">
    <source>
        <dbReference type="HAMAP-Rule" id="MF_00719"/>
    </source>
</evidence>
<keyword evidence="12 19" id="KW-1133">Transmembrane helix</keyword>
<comment type="similarity">
    <text evidence="4 19">Belongs to the CobS family.</text>
</comment>
<evidence type="ECO:0000256" key="13">
    <source>
        <dbReference type="ARBA" id="ARBA00023136"/>
    </source>
</evidence>
<name>W4LCA0_ENTF1</name>
<evidence type="ECO:0000256" key="14">
    <source>
        <dbReference type="ARBA" id="ARBA00025228"/>
    </source>
</evidence>
<protein>
    <recommendedName>
        <fullName evidence="6 19">Adenosylcobinamide-GDP ribazoletransferase</fullName>
        <ecNumber evidence="5 19">2.7.8.26</ecNumber>
    </recommendedName>
    <alternativeName>
        <fullName evidence="16 19">Cobalamin synthase</fullName>
    </alternativeName>
    <alternativeName>
        <fullName evidence="15 19">Cobalamin-5'-phosphate synthase</fullName>
    </alternativeName>
</protein>
<keyword evidence="7 19" id="KW-1003">Cell membrane</keyword>